<feature type="compositionally biased region" description="Polar residues" evidence="1">
    <location>
        <begin position="77"/>
        <end position="89"/>
    </location>
</feature>
<feature type="region of interest" description="Disordered" evidence="1">
    <location>
        <begin position="76"/>
        <end position="100"/>
    </location>
</feature>
<name>A0A2D3VH47_9PEZI</name>
<sequence length="230" mass="25596">MYRFIKFIARDERATAWATRLRIVRPSNAIRTQNHMLALNSDDSRPSADREASMMQGAILLDAILLDAIPSDAIPSARNTSSAASAPNDTSKHMEQFSQSMSQHWHGMGNGEFAITPNQDHLWLSNEEKLSSLSAPSLSPLPFFPNDYKREGLKTPSETLLASKKITCLYHNNSGALLYLLMSRRQEPLKFGRGPRSFAALDQEARSQAISHNFKPPETAYISVPPEVSP</sequence>
<accession>A0A2D3VH47</accession>
<keyword evidence="3" id="KW-1185">Reference proteome</keyword>
<gene>
    <name evidence="2" type="ORF">RCC_05910</name>
</gene>
<reference evidence="2 3" key="1">
    <citation type="submission" date="2016-03" db="EMBL/GenBank/DDBJ databases">
        <authorList>
            <person name="Ploux O."/>
        </authorList>
    </citation>
    <scope>NUCLEOTIDE SEQUENCE [LARGE SCALE GENOMIC DNA]</scope>
    <source>
        <strain evidence="2 3">URUG2</strain>
    </source>
</reference>
<proteinExistence type="predicted"/>
<evidence type="ECO:0000256" key="1">
    <source>
        <dbReference type="SAM" id="MobiDB-lite"/>
    </source>
</evidence>
<dbReference type="RefSeq" id="XP_023626942.1">
    <property type="nucleotide sequence ID" value="XM_023771174.1"/>
</dbReference>
<feature type="region of interest" description="Disordered" evidence="1">
    <location>
        <begin position="210"/>
        <end position="230"/>
    </location>
</feature>
<dbReference type="EMBL" id="FJUY01000008">
    <property type="protein sequence ID" value="CZT20053.1"/>
    <property type="molecule type" value="Genomic_DNA"/>
</dbReference>
<protein>
    <submittedName>
        <fullName evidence="2">Uncharacterized protein</fullName>
    </submittedName>
</protein>
<evidence type="ECO:0000313" key="3">
    <source>
        <dbReference type="Proteomes" id="UP000225277"/>
    </source>
</evidence>
<dbReference type="GeneID" id="35601057"/>
<dbReference type="Proteomes" id="UP000225277">
    <property type="component" value="Unassembled WGS sequence"/>
</dbReference>
<evidence type="ECO:0000313" key="2">
    <source>
        <dbReference type="EMBL" id="CZT20053.1"/>
    </source>
</evidence>
<organism evidence="2 3">
    <name type="scientific">Ramularia collo-cygni</name>
    <dbReference type="NCBI Taxonomy" id="112498"/>
    <lineage>
        <taxon>Eukaryota</taxon>
        <taxon>Fungi</taxon>
        <taxon>Dikarya</taxon>
        <taxon>Ascomycota</taxon>
        <taxon>Pezizomycotina</taxon>
        <taxon>Dothideomycetes</taxon>
        <taxon>Dothideomycetidae</taxon>
        <taxon>Mycosphaerellales</taxon>
        <taxon>Mycosphaerellaceae</taxon>
        <taxon>Ramularia</taxon>
    </lineage>
</organism>
<dbReference type="AlphaFoldDB" id="A0A2D3VH47"/>